<proteinExistence type="predicted"/>
<dbReference type="Proteomes" id="UP000288805">
    <property type="component" value="Unassembled WGS sequence"/>
</dbReference>
<reference evidence="2 3" key="1">
    <citation type="journal article" date="2018" name="PLoS Genet.">
        <title>Population sequencing reveals clonal diversity and ancestral inbreeding in the grapevine cultivar Chardonnay.</title>
        <authorList>
            <person name="Roach M.J."/>
            <person name="Johnson D.L."/>
            <person name="Bohlmann J."/>
            <person name="van Vuuren H.J."/>
            <person name="Jones S.J."/>
            <person name="Pretorius I.S."/>
            <person name="Schmidt S.A."/>
            <person name="Borneman A.R."/>
        </authorList>
    </citation>
    <scope>NUCLEOTIDE SEQUENCE [LARGE SCALE GENOMIC DNA]</scope>
    <source>
        <strain evidence="3">cv. Chardonnay</strain>
        <tissue evidence="2">Leaf</tissue>
    </source>
</reference>
<comment type="caution">
    <text evidence="2">The sequence shown here is derived from an EMBL/GenBank/DDBJ whole genome shotgun (WGS) entry which is preliminary data.</text>
</comment>
<dbReference type="Gene3D" id="3.90.1150.10">
    <property type="entry name" value="Aspartate Aminotransferase, domain 1"/>
    <property type="match status" value="1"/>
</dbReference>
<evidence type="ECO:0000313" key="3">
    <source>
        <dbReference type="Proteomes" id="UP000288805"/>
    </source>
</evidence>
<sequence>MASVLKFPSFKFLNPNPISPTSASVQVGFRRFSCSAPSSAAVEGDSSIGSVSLGHLTRPDFPILHQEVNGSKLVYLDNAATSQKPTAVLKALQNYYEAYNSNVHRGIHFLRTFKTAFILANLQTPINIHDLCPSCFARDDL</sequence>
<dbReference type="InterPro" id="IPR015422">
    <property type="entry name" value="PyrdxlP-dep_Trfase_small"/>
</dbReference>
<dbReference type="InterPro" id="IPR000192">
    <property type="entry name" value="Aminotrans_V_dom"/>
</dbReference>
<evidence type="ECO:0000313" key="2">
    <source>
        <dbReference type="EMBL" id="RVW28198.1"/>
    </source>
</evidence>
<dbReference type="Pfam" id="PF00266">
    <property type="entry name" value="Aminotran_5"/>
    <property type="match status" value="1"/>
</dbReference>
<feature type="domain" description="Aminotransferase class V" evidence="1">
    <location>
        <begin position="74"/>
        <end position="111"/>
    </location>
</feature>
<dbReference type="OrthoDB" id="420046at2759"/>
<dbReference type="InterPro" id="IPR015424">
    <property type="entry name" value="PyrdxlP-dep_Trfase"/>
</dbReference>
<dbReference type="Gene3D" id="3.40.640.10">
    <property type="entry name" value="Type I PLP-dependent aspartate aminotransferase-like (Major domain)"/>
    <property type="match status" value="1"/>
</dbReference>
<organism evidence="2 3">
    <name type="scientific">Vitis vinifera</name>
    <name type="common">Grape</name>
    <dbReference type="NCBI Taxonomy" id="29760"/>
    <lineage>
        <taxon>Eukaryota</taxon>
        <taxon>Viridiplantae</taxon>
        <taxon>Streptophyta</taxon>
        <taxon>Embryophyta</taxon>
        <taxon>Tracheophyta</taxon>
        <taxon>Spermatophyta</taxon>
        <taxon>Magnoliopsida</taxon>
        <taxon>eudicotyledons</taxon>
        <taxon>Gunneridae</taxon>
        <taxon>Pentapetalae</taxon>
        <taxon>rosids</taxon>
        <taxon>Vitales</taxon>
        <taxon>Vitaceae</taxon>
        <taxon>Viteae</taxon>
        <taxon>Vitis</taxon>
    </lineage>
</organism>
<name>A0A438CYB6_VITVI</name>
<dbReference type="InterPro" id="IPR015421">
    <property type="entry name" value="PyrdxlP-dep_Trfase_major"/>
</dbReference>
<gene>
    <name evidence="2" type="primary">NFS2_1</name>
    <name evidence="2" type="ORF">CK203_101490</name>
</gene>
<accession>A0A438CYB6</accession>
<dbReference type="SUPFAM" id="SSF53383">
    <property type="entry name" value="PLP-dependent transferases"/>
    <property type="match status" value="1"/>
</dbReference>
<dbReference type="EMBL" id="QGNW01001906">
    <property type="protein sequence ID" value="RVW28198.1"/>
    <property type="molecule type" value="Genomic_DNA"/>
</dbReference>
<evidence type="ECO:0000259" key="1">
    <source>
        <dbReference type="Pfam" id="PF00266"/>
    </source>
</evidence>
<protein>
    <submittedName>
        <fullName evidence="2">Cysteine desulfurase 1, chloroplastic</fullName>
    </submittedName>
</protein>
<dbReference type="AlphaFoldDB" id="A0A438CYB6"/>